<accession>A0A7X8SRB7</accession>
<feature type="transmembrane region" description="Helical" evidence="1">
    <location>
        <begin position="304"/>
        <end position="326"/>
    </location>
</feature>
<comment type="caution">
    <text evidence="2">The sequence shown here is derived from an EMBL/GenBank/DDBJ whole genome shotgun (WGS) entry which is preliminary data.</text>
</comment>
<dbReference type="RefSeq" id="WP_168885700.1">
    <property type="nucleotide sequence ID" value="NZ_JABAIL010000017.1"/>
</dbReference>
<feature type="transmembrane region" description="Helical" evidence="1">
    <location>
        <begin position="380"/>
        <end position="401"/>
    </location>
</feature>
<feature type="transmembrane region" description="Helical" evidence="1">
    <location>
        <begin position="241"/>
        <end position="262"/>
    </location>
</feature>
<reference evidence="2 3" key="1">
    <citation type="submission" date="2020-04" db="EMBL/GenBank/DDBJ databases">
        <title>Flammeovirga sp. SR4, a novel species isolated from seawater.</title>
        <authorList>
            <person name="Wang X."/>
        </authorList>
    </citation>
    <scope>NUCLEOTIDE SEQUENCE [LARGE SCALE GENOMIC DNA]</scope>
    <source>
        <strain evidence="2 3">SR4</strain>
    </source>
</reference>
<feature type="transmembrane region" description="Helical" evidence="1">
    <location>
        <begin position="12"/>
        <end position="29"/>
    </location>
</feature>
<keyword evidence="1" id="KW-1133">Transmembrane helix</keyword>
<protein>
    <recommendedName>
        <fullName evidence="4">Tetratricopeptide repeat-containing protein</fullName>
    </recommendedName>
</protein>
<gene>
    <name evidence="2" type="ORF">HGP29_27555</name>
</gene>
<dbReference type="Gene3D" id="1.25.40.10">
    <property type="entry name" value="Tetratricopeptide repeat domain"/>
    <property type="match status" value="1"/>
</dbReference>
<name>A0A7X8SRB7_9BACT</name>
<feature type="transmembrane region" description="Helical" evidence="1">
    <location>
        <begin position="109"/>
        <end position="127"/>
    </location>
</feature>
<feature type="transmembrane region" description="Helical" evidence="1">
    <location>
        <begin position="85"/>
        <end position="102"/>
    </location>
</feature>
<feature type="transmembrane region" description="Helical" evidence="1">
    <location>
        <begin position="338"/>
        <end position="359"/>
    </location>
</feature>
<evidence type="ECO:0008006" key="4">
    <source>
        <dbReference type="Google" id="ProtNLM"/>
    </source>
</evidence>
<evidence type="ECO:0000313" key="3">
    <source>
        <dbReference type="Proteomes" id="UP000585050"/>
    </source>
</evidence>
<keyword evidence="1" id="KW-0812">Transmembrane</keyword>
<evidence type="ECO:0000256" key="1">
    <source>
        <dbReference type="SAM" id="Phobius"/>
    </source>
</evidence>
<keyword evidence="1" id="KW-0472">Membrane</keyword>
<dbReference type="AlphaFoldDB" id="A0A7X8SRB7"/>
<sequence length="982" mass="112809">MINGIKSLKNTGLAILISNAIALCLLYIFDLSDRIGWVKENIIESIKTPLFSFNKLGVNFGIQSDSFVFLDTYNSGNLTIPYENYVIYGCILTFSFSVYLASISGLKRIWHAILFGLFAILIGTFHFENLGILNEIHDKAFTALVLLIYVGISFYYHIKNHISFGKRFLSYFVTTIALIGIIEINVSENHHWIAEAISYSFPSFVLISILFILFISISFPFGILYITTFKNTGNDGDSYKHFIIFYVIYILNLVYCYLNLFHSVDFDLYYLPPVLNIIIGSFIGLWLIQQQEDLFASATREDSILYWVYLGGALITLSTYAFHLSIFDTSFTNSIEQFSTVTMLGFGGAFSIYIVYNFHHILKKNLKVYKVAFQPQNIDFLSSWGVGLLLTIGLLFINNFVSYRYLWASYNNQLGDVELLNNNKYLAEERYQLADLYHLWNLHSNLMLGKIAEENKRPDVALVAYQNANKNKGIEQSYLKASALEYQNKNYIESLFQLKNGLEKFPNSLPIINNLSLRFYQLGEMDSAFYYLDKGMSISKEGDDYQSIKNNTIGLSVLNKSKFEDVSALLSPLSEASNIYETINHLALLNQNGVSSASKYIPNLVKDTTLNGDEISYIYNYSINTLLDNDPEDITGIISSLNTMNNIDYKQQLLFAEGVNSKSQFKNYNFWLAFDKLDHAYGTTNGYYNFMLGLEALQNNQFELAYDKLMNAFRTGQKSAIYPLSVSSSQVNSKEKTLELWQLVHKMKMISDEEFKIISKYLKTSTLDGNTEKDYFYYILFNHKTLNKSNIIDALKEIGKEYDREEIVLLVLNHLMIERKTEQAKSFIQAYSKQFNVSNNLNAEFITSLYVLEEKNDINIEATESPIQTLAFKIKKKEAIEDQTEVLFLNDAFNKAYTHQLLKEEKGEDAFNFTQQLLYINPFSETNTTQFIQVCMHLGLKDFAESAVVESEYKLSKGAQSRINTLYSELIKQYQQKINTWE</sequence>
<feature type="transmembrane region" description="Helical" evidence="1">
    <location>
        <begin position="206"/>
        <end position="229"/>
    </location>
</feature>
<feature type="transmembrane region" description="Helical" evidence="1">
    <location>
        <begin position="168"/>
        <end position="186"/>
    </location>
</feature>
<feature type="transmembrane region" description="Helical" evidence="1">
    <location>
        <begin position="139"/>
        <end position="156"/>
    </location>
</feature>
<feature type="transmembrane region" description="Helical" evidence="1">
    <location>
        <begin position="268"/>
        <end position="288"/>
    </location>
</feature>
<dbReference type="Proteomes" id="UP000585050">
    <property type="component" value="Unassembled WGS sequence"/>
</dbReference>
<organism evidence="2 3">
    <name type="scientific">Flammeovirga agarivorans</name>
    <dbReference type="NCBI Taxonomy" id="2726742"/>
    <lineage>
        <taxon>Bacteria</taxon>
        <taxon>Pseudomonadati</taxon>
        <taxon>Bacteroidota</taxon>
        <taxon>Cytophagia</taxon>
        <taxon>Cytophagales</taxon>
        <taxon>Flammeovirgaceae</taxon>
        <taxon>Flammeovirga</taxon>
    </lineage>
</organism>
<dbReference type="SUPFAM" id="SSF48452">
    <property type="entry name" value="TPR-like"/>
    <property type="match status" value="1"/>
</dbReference>
<dbReference type="InterPro" id="IPR011990">
    <property type="entry name" value="TPR-like_helical_dom_sf"/>
</dbReference>
<evidence type="ECO:0000313" key="2">
    <source>
        <dbReference type="EMBL" id="NLR94992.1"/>
    </source>
</evidence>
<proteinExistence type="predicted"/>
<dbReference type="EMBL" id="JABAIL010000017">
    <property type="protein sequence ID" value="NLR94992.1"/>
    <property type="molecule type" value="Genomic_DNA"/>
</dbReference>
<keyword evidence="3" id="KW-1185">Reference proteome</keyword>